<dbReference type="Pfam" id="PF00534">
    <property type="entry name" value="Glycos_transf_1"/>
    <property type="match status" value="1"/>
</dbReference>
<dbReference type="Pfam" id="PF13477">
    <property type="entry name" value="Glyco_trans_4_2"/>
    <property type="match status" value="1"/>
</dbReference>
<feature type="domain" description="Glycosyltransferase subfamily 4-like N-terminal" evidence="2">
    <location>
        <begin position="24"/>
        <end position="144"/>
    </location>
</feature>
<dbReference type="PANTHER" id="PTHR45947:SF3">
    <property type="entry name" value="SULFOQUINOVOSYL TRANSFERASE SQD2"/>
    <property type="match status" value="1"/>
</dbReference>
<reference evidence="3" key="1">
    <citation type="submission" date="2022-07" db="EMBL/GenBank/DDBJ databases">
        <title>Gramela sediminis sp. nov., isolated from deep-sea sediment of the Indian Ocean.</title>
        <authorList>
            <person name="Shi H."/>
        </authorList>
    </citation>
    <scope>NUCLEOTIDE SEQUENCE</scope>
    <source>
        <strain evidence="3">GC03-9</strain>
    </source>
</reference>
<dbReference type="InterPro" id="IPR001296">
    <property type="entry name" value="Glyco_trans_1"/>
</dbReference>
<dbReference type="PANTHER" id="PTHR45947">
    <property type="entry name" value="SULFOQUINOVOSYL TRANSFERASE SQD2"/>
    <property type="match status" value="1"/>
</dbReference>
<comment type="caution">
    <text evidence="3">The sequence shown here is derived from an EMBL/GenBank/DDBJ whole genome shotgun (WGS) entry which is preliminary data.</text>
</comment>
<dbReference type="AlphaFoldDB" id="A0A9X2IBJ1"/>
<accession>A0A9X2IBJ1</accession>
<dbReference type="InterPro" id="IPR028098">
    <property type="entry name" value="Glyco_trans_4-like_N"/>
</dbReference>
<evidence type="ECO:0000313" key="4">
    <source>
        <dbReference type="Proteomes" id="UP001155280"/>
    </source>
</evidence>
<gene>
    <name evidence="3" type="ORF">MKO06_08325</name>
</gene>
<dbReference type="SUPFAM" id="SSF53756">
    <property type="entry name" value="UDP-Glycosyltransferase/glycogen phosphorylase"/>
    <property type="match status" value="1"/>
</dbReference>
<organism evidence="3 4">
    <name type="scientific">Christiangramia oceanisediminis</name>
    <dbReference type="NCBI Taxonomy" id="2920386"/>
    <lineage>
        <taxon>Bacteria</taxon>
        <taxon>Pseudomonadati</taxon>
        <taxon>Bacteroidota</taxon>
        <taxon>Flavobacteriia</taxon>
        <taxon>Flavobacteriales</taxon>
        <taxon>Flavobacteriaceae</taxon>
        <taxon>Christiangramia</taxon>
    </lineage>
</organism>
<name>A0A9X2IBJ1_9FLAO</name>
<proteinExistence type="predicted"/>
<evidence type="ECO:0000259" key="1">
    <source>
        <dbReference type="Pfam" id="PF00534"/>
    </source>
</evidence>
<dbReference type="Gene3D" id="3.40.50.2000">
    <property type="entry name" value="Glycogen Phosphorylase B"/>
    <property type="match status" value="2"/>
</dbReference>
<dbReference type="Proteomes" id="UP001155280">
    <property type="component" value="Unassembled WGS sequence"/>
</dbReference>
<dbReference type="EMBL" id="JANCNS010000002">
    <property type="protein sequence ID" value="MCP9199908.1"/>
    <property type="molecule type" value="Genomic_DNA"/>
</dbReference>
<sequence>MTKLVRVTTIPLSLEKLLEGQLTFMNKHYEVIAISAEEERLKRYGQNNRVRSFPVEMTREITPFQDLKALFKLYRFLKKENPLIIHTHTPKAGIIGMLAGKLAGTPIRLHTVAGLPLLEVQGKKRKILDKVEKLTYSLATRVYPNSFELKKIILQLGYSNESKLKVLGHGSSNGIDTKYFDPALFSTSDKRKIRKDLEIPDSDFIYIFVGRLVREKGINELVRAFEKVNQEYPDTTLLLVGPFEDDLDPLDAEIMQIIKTHPKIFTTGYQEDVRPYFAVSDVLSFPSYREGFPNVVMQANAMGLPAIVSNINGCNEIVENGENGMIIPVKSESALYEAMLDIKRDGELFSRISRKARKLIQEKYERAQFWDILLKEYKELELLYKHD</sequence>
<dbReference type="CDD" id="cd03808">
    <property type="entry name" value="GT4_CapM-like"/>
    <property type="match status" value="1"/>
</dbReference>
<keyword evidence="4" id="KW-1185">Reference proteome</keyword>
<dbReference type="InterPro" id="IPR050194">
    <property type="entry name" value="Glycosyltransferase_grp1"/>
</dbReference>
<protein>
    <submittedName>
        <fullName evidence="3">Glycosyltransferase family 4 protein</fullName>
    </submittedName>
</protein>
<feature type="domain" description="Glycosyl transferase family 1" evidence="1">
    <location>
        <begin position="189"/>
        <end position="358"/>
    </location>
</feature>
<evidence type="ECO:0000313" key="3">
    <source>
        <dbReference type="EMBL" id="MCP9199908.1"/>
    </source>
</evidence>
<dbReference type="RefSeq" id="WP_241551720.1">
    <property type="nucleotide sequence ID" value="NZ_JANCNS010000002.1"/>
</dbReference>
<dbReference type="GO" id="GO:0016757">
    <property type="term" value="F:glycosyltransferase activity"/>
    <property type="evidence" value="ECO:0007669"/>
    <property type="project" value="InterPro"/>
</dbReference>
<evidence type="ECO:0000259" key="2">
    <source>
        <dbReference type="Pfam" id="PF13477"/>
    </source>
</evidence>